<dbReference type="WBParaSite" id="HPBE_0001118001-mRNA-1">
    <property type="protein sequence ID" value="HPBE_0001118001-mRNA-1"/>
    <property type="gene ID" value="HPBE_0001118001"/>
</dbReference>
<keyword evidence="2" id="KW-1185">Reference proteome</keyword>
<evidence type="ECO:0000313" key="2">
    <source>
        <dbReference type="Proteomes" id="UP000050761"/>
    </source>
</evidence>
<dbReference type="Proteomes" id="UP000050761">
    <property type="component" value="Unassembled WGS sequence"/>
</dbReference>
<name>A0A183FT29_HELPZ</name>
<dbReference type="EMBL" id="UZAH01027011">
    <property type="protein sequence ID" value="VDO87719.1"/>
    <property type="molecule type" value="Genomic_DNA"/>
</dbReference>
<reference evidence="3" key="2">
    <citation type="submission" date="2019-09" db="UniProtKB">
        <authorList>
            <consortium name="WormBaseParasite"/>
        </authorList>
    </citation>
    <scope>IDENTIFICATION</scope>
</reference>
<evidence type="ECO:0000313" key="3">
    <source>
        <dbReference type="WBParaSite" id="HPBE_0001118001-mRNA-1"/>
    </source>
</evidence>
<protein>
    <submittedName>
        <fullName evidence="3">Transposase</fullName>
    </submittedName>
</protein>
<reference evidence="1 2" key="1">
    <citation type="submission" date="2018-11" db="EMBL/GenBank/DDBJ databases">
        <authorList>
            <consortium name="Pathogen Informatics"/>
        </authorList>
    </citation>
    <scope>NUCLEOTIDE SEQUENCE [LARGE SCALE GENOMIC DNA]</scope>
</reference>
<organism evidence="2 3">
    <name type="scientific">Heligmosomoides polygyrus</name>
    <name type="common">Parasitic roundworm</name>
    <dbReference type="NCBI Taxonomy" id="6339"/>
    <lineage>
        <taxon>Eukaryota</taxon>
        <taxon>Metazoa</taxon>
        <taxon>Ecdysozoa</taxon>
        <taxon>Nematoda</taxon>
        <taxon>Chromadorea</taxon>
        <taxon>Rhabditida</taxon>
        <taxon>Rhabditina</taxon>
        <taxon>Rhabditomorpha</taxon>
        <taxon>Strongyloidea</taxon>
        <taxon>Heligmosomidae</taxon>
        <taxon>Heligmosomoides</taxon>
    </lineage>
</organism>
<sequence length="159" mass="17962">MAAPIKPRMSSENCLMRIQQRYFQLKAYLADAAFFPTQNVAVPWQVSFAHLVRYRRGTELLPDHFECGPCGPTLSAVHRYRPHDGSVNLRVQVLWDLPIAEHASQRTPLGLSCTHALVTNAKIVPYETVAPLHRPLIFTLKIAPPRLKQVERCGAARIK</sequence>
<gene>
    <name evidence="1" type="ORF">HPBE_LOCUS11181</name>
</gene>
<proteinExistence type="predicted"/>
<accession>A0A3P7ZBR2</accession>
<accession>A0A183FT29</accession>
<dbReference type="AlphaFoldDB" id="A0A183FT29"/>
<evidence type="ECO:0000313" key="1">
    <source>
        <dbReference type="EMBL" id="VDO87719.1"/>
    </source>
</evidence>